<reference evidence="2" key="3">
    <citation type="submission" date="2021-05" db="EMBL/GenBank/DDBJ databases">
        <title>Protein family content uncovers lineage relationships and bacterial pathway maintenance mechanisms in DPANN archaea.</title>
        <authorList>
            <person name="Castelle C.J."/>
            <person name="Meheust R."/>
            <person name="Jaffe A.L."/>
            <person name="Seitz K."/>
            <person name="Gong X."/>
            <person name="Baker B.J."/>
            <person name="Banfield J.F."/>
        </authorList>
    </citation>
    <scope>NUCLEOTIDE SEQUENCE</scope>
    <source>
        <strain evidence="2">RIFCSPLOWO2_01_FULL_43_13</strain>
    </source>
</reference>
<dbReference type="AlphaFoldDB" id="A0A7J4JYE9"/>
<gene>
    <name evidence="1" type="ORF">HA222_03525</name>
    <name evidence="2" type="ORF">J4478_01990</name>
</gene>
<proteinExistence type="predicted"/>
<protein>
    <submittedName>
        <fullName evidence="1">Uncharacterized protein</fullName>
    </submittedName>
</protein>
<dbReference type="EMBL" id="DUFW01000060">
    <property type="protein sequence ID" value="HIH21699.1"/>
    <property type="molecule type" value="Genomic_DNA"/>
</dbReference>
<evidence type="ECO:0000313" key="2">
    <source>
        <dbReference type="EMBL" id="MBS3058149.1"/>
    </source>
</evidence>
<organism evidence="1 3">
    <name type="scientific">Candidatus Iainarchaeum sp</name>
    <dbReference type="NCBI Taxonomy" id="3101447"/>
    <lineage>
        <taxon>Archaea</taxon>
        <taxon>Candidatus Iainarchaeota</taxon>
        <taxon>Candidatus Iainarchaeia</taxon>
        <taxon>Candidatus Iainarchaeales</taxon>
        <taxon>Candidatus Iainarchaeaceae</taxon>
        <taxon>Candidatus Iainarchaeum</taxon>
    </lineage>
</organism>
<reference evidence="3" key="1">
    <citation type="journal article" date="2020" name="bioRxiv">
        <title>A rank-normalized archaeal taxonomy based on genome phylogeny resolves widespread incomplete and uneven classifications.</title>
        <authorList>
            <person name="Rinke C."/>
            <person name="Chuvochina M."/>
            <person name="Mussig A.J."/>
            <person name="Chaumeil P.-A."/>
            <person name="Waite D.W."/>
            <person name="Whitman W.B."/>
            <person name="Parks D.H."/>
            <person name="Hugenholtz P."/>
        </authorList>
    </citation>
    <scope>NUCLEOTIDE SEQUENCE [LARGE SCALE GENOMIC DNA]</scope>
</reference>
<dbReference type="Proteomes" id="UP000680185">
    <property type="component" value="Unassembled WGS sequence"/>
</dbReference>
<reference evidence="2" key="2">
    <citation type="submission" date="2021-03" db="EMBL/GenBank/DDBJ databases">
        <authorList>
            <person name="Jaffe A."/>
        </authorList>
    </citation>
    <scope>NUCLEOTIDE SEQUENCE</scope>
    <source>
        <strain evidence="2">RIFCSPLOWO2_01_FULL_43_13</strain>
    </source>
</reference>
<comment type="caution">
    <text evidence="1">The sequence shown here is derived from an EMBL/GenBank/DDBJ whole genome shotgun (WGS) entry which is preliminary data.</text>
</comment>
<evidence type="ECO:0000313" key="3">
    <source>
        <dbReference type="Proteomes" id="UP000590964"/>
    </source>
</evidence>
<evidence type="ECO:0000313" key="1">
    <source>
        <dbReference type="EMBL" id="HIH21699.1"/>
    </source>
</evidence>
<dbReference type="Proteomes" id="UP000590964">
    <property type="component" value="Unassembled WGS sequence"/>
</dbReference>
<dbReference type="EMBL" id="JAGVWB010000012">
    <property type="protein sequence ID" value="MBS3058149.1"/>
    <property type="molecule type" value="Genomic_DNA"/>
</dbReference>
<sequence>MASTIEYLALGIVAIVLVVSLVQAVQLNGLGEKVSQQNAALTTLATGGSIASLGTASAASVPQQTAAPSSSAMVGGC</sequence>
<name>A0A7J4JYE9_9ARCH</name>
<accession>A0A7J4JYE9</accession>